<dbReference type="GO" id="GO:0019901">
    <property type="term" value="F:protein kinase binding"/>
    <property type="evidence" value="ECO:0007669"/>
    <property type="project" value="TreeGrafter"/>
</dbReference>
<evidence type="ECO:0000256" key="3">
    <source>
        <dbReference type="ARBA" id="ARBA00023122"/>
    </source>
</evidence>
<dbReference type="GO" id="GO:0005886">
    <property type="term" value="C:plasma membrane"/>
    <property type="evidence" value="ECO:0007669"/>
    <property type="project" value="EnsemblFungi"/>
</dbReference>
<dbReference type="PANTHER" id="PTHR13780:SF35">
    <property type="entry name" value="LD22662P"/>
    <property type="match status" value="1"/>
</dbReference>
<gene>
    <name evidence="7" type="ORF">CONCODRAFT_79539</name>
</gene>
<feature type="region of interest" description="Disordered" evidence="5">
    <location>
        <begin position="1"/>
        <end position="22"/>
    </location>
</feature>
<dbReference type="SUPFAM" id="SSF54631">
    <property type="entry name" value="CBS-domain pair"/>
    <property type="match status" value="2"/>
</dbReference>
<evidence type="ECO:0000313" key="7">
    <source>
        <dbReference type="EMBL" id="KXN68994.1"/>
    </source>
</evidence>
<evidence type="ECO:0000256" key="4">
    <source>
        <dbReference type="PROSITE-ProRule" id="PRU00703"/>
    </source>
</evidence>
<feature type="compositionally biased region" description="Polar residues" evidence="5">
    <location>
        <begin position="1"/>
        <end position="10"/>
    </location>
</feature>
<dbReference type="Gene3D" id="3.10.580.10">
    <property type="entry name" value="CBS-domain"/>
    <property type="match status" value="2"/>
</dbReference>
<dbReference type="Proteomes" id="UP000070444">
    <property type="component" value="Unassembled WGS sequence"/>
</dbReference>
<dbReference type="GO" id="GO:0045722">
    <property type="term" value="P:positive regulation of gluconeogenesis"/>
    <property type="evidence" value="ECO:0007669"/>
    <property type="project" value="EnsemblFungi"/>
</dbReference>
<accession>A0A137P289</accession>
<dbReference type="GO" id="GO:0005641">
    <property type="term" value="C:nuclear envelope lumen"/>
    <property type="evidence" value="ECO:0007669"/>
    <property type="project" value="EnsemblFungi"/>
</dbReference>
<dbReference type="InterPro" id="IPR046342">
    <property type="entry name" value="CBS_dom_sf"/>
</dbReference>
<dbReference type="Pfam" id="PF00571">
    <property type="entry name" value="CBS"/>
    <property type="match status" value="2"/>
</dbReference>
<dbReference type="GO" id="GO:0043531">
    <property type="term" value="F:ADP binding"/>
    <property type="evidence" value="ECO:0007669"/>
    <property type="project" value="EnsemblFungi"/>
</dbReference>
<dbReference type="PROSITE" id="PS51371">
    <property type="entry name" value="CBS"/>
    <property type="match status" value="2"/>
</dbReference>
<dbReference type="GO" id="GO:0006914">
    <property type="term" value="P:autophagy"/>
    <property type="evidence" value="ECO:0007669"/>
    <property type="project" value="EnsemblFungi"/>
</dbReference>
<protein>
    <submittedName>
        <fullName evidence="7">CBS-domain-containing protein</fullName>
    </submittedName>
</protein>
<dbReference type="GO" id="GO:0006357">
    <property type="term" value="P:regulation of transcription by RNA polymerase II"/>
    <property type="evidence" value="ECO:0007669"/>
    <property type="project" value="EnsemblFungi"/>
</dbReference>
<dbReference type="STRING" id="796925.A0A137P289"/>
<keyword evidence="3 4" id="KW-0129">CBS domain</keyword>
<organism evidence="7 8">
    <name type="scientific">Conidiobolus coronatus (strain ATCC 28846 / CBS 209.66 / NRRL 28638)</name>
    <name type="common">Delacroixia coronata</name>
    <dbReference type="NCBI Taxonomy" id="796925"/>
    <lineage>
        <taxon>Eukaryota</taxon>
        <taxon>Fungi</taxon>
        <taxon>Fungi incertae sedis</taxon>
        <taxon>Zoopagomycota</taxon>
        <taxon>Entomophthoromycotina</taxon>
        <taxon>Entomophthoromycetes</taxon>
        <taxon>Entomophthorales</taxon>
        <taxon>Ancylistaceae</taxon>
        <taxon>Conidiobolus</taxon>
    </lineage>
</organism>
<dbReference type="GO" id="GO:0042802">
    <property type="term" value="F:identical protein binding"/>
    <property type="evidence" value="ECO:0007669"/>
    <property type="project" value="EnsemblFungi"/>
</dbReference>
<keyword evidence="2" id="KW-0677">Repeat</keyword>
<comment type="similarity">
    <text evidence="1">Belongs to the 5'-AMP-activated protein kinase gamma subunit family.</text>
</comment>
<keyword evidence="8" id="KW-1185">Reference proteome</keyword>
<dbReference type="GO" id="GO:0030447">
    <property type="term" value="P:filamentous growth"/>
    <property type="evidence" value="ECO:0007669"/>
    <property type="project" value="EnsemblFungi"/>
</dbReference>
<feature type="domain" description="CBS" evidence="6">
    <location>
        <begin position="277"/>
        <end position="329"/>
    </location>
</feature>
<evidence type="ECO:0000256" key="1">
    <source>
        <dbReference type="ARBA" id="ARBA00006750"/>
    </source>
</evidence>
<proteinExistence type="inferred from homology"/>
<evidence type="ECO:0000313" key="8">
    <source>
        <dbReference type="Proteomes" id="UP000070444"/>
    </source>
</evidence>
<evidence type="ECO:0000256" key="2">
    <source>
        <dbReference type="ARBA" id="ARBA00022737"/>
    </source>
</evidence>
<name>A0A137P289_CONC2</name>
<dbReference type="AlphaFoldDB" id="A0A137P289"/>
<dbReference type="GO" id="GO:0016208">
    <property type="term" value="F:AMP binding"/>
    <property type="evidence" value="ECO:0007669"/>
    <property type="project" value="EnsemblFungi"/>
</dbReference>
<dbReference type="OMA" id="TASIHPF"/>
<dbReference type="OrthoDB" id="286637at2759"/>
<evidence type="ECO:0000259" key="6">
    <source>
        <dbReference type="PROSITE" id="PS51371"/>
    </source>
</evidence>
<dbReference type="InterPro" id="IPR050511">
    <property type="entry name" value="AMPK_gamma/SDS23_families"/>
</dbReference>
<dbReference type="GO" id="GO:0043539">
    <property type="term" value="F:protein serine/threonine kinase activator activity"/>
    <property type="evidence" value="ECO:0007669"/>
    <property type="project" value="EnsemblFungi"/>
</dbReference>
<dbReference type="GO" id="GO:2000217">
    <property type="term" value="P:regulation of invasive growth in response to glucose limitation"/>
    <property type="evidence" value="ECO:0007669"/>
    <property type="project" value="EnsemblFungi"/>
</dbReference>
<dbReference type="PANTHER" id="PTHR13780">
    <property type="entry name" value="AMP-ACTIVATED PROTEIN KINASE, GAMMA REGULATORY SUBUNIT"/>
    <property type="match status" value="1"/>
</dbReference>
<feature type="domain" description="CBS" evidence="6">
    <location>
        <begin position="200"/>
        <end position="263"/>
    </location>
</feature>
<dbReference type="GO" id="GO:0005524">
    <property type="term" value="F:ATP binding"/>
    <property type="evidence" value="ECO:0007669"/>
    <property type="project" value="EnsemblFungi"/>
</dbReference>
<dbReference type="GO" id="GO:0031588">
    <property type="term" value="C:nucleotide-activated protein kinase complex"/>
    <property type="evidence" value="ECO:0007669"/>
    <property type="project" value="EnsemblFungi"/>
</dbReference>
<feature type="compositionally biased region" description="Low complexity" evidence="5">
    <location>
        <begin position="11"/>
        <end position="22"/>
    </location>
</feature>
<dbReference type="CDD" id="cd04641">
    <property type="entry name" value="CBS_euAMPK_gamma-like_repeat2"/>
    <property type="match status" value="1"/>
</dbReference>
<dbReference type="InterPro" id="IPR000644">
    <property type="entry name" value="CBS_dom"/>
</dbReference>
<dbReference type="SMART" id="SM00116">
    <property type="entry name" value="CBS"/>
    <property type="match status" value="4"/>
</dbReference>
<evidence type="ECO:0000256" key="5">
    <source>
        <dbReference type="SAM" id="MobiDB-lite"/>
    </source>
</evidence>
<reference evidence="7 8" key="1">
    <citation type="journal article" date="2015" name="Genome Biol. Evol.">
        <title>Phylogenomic analyses indicate that early fungi evolved digesting cell walls of algal ancestors of land plants.</title>
        <authorList>
            <person name="Chang Y."/>
            <person name="Wang S."/>
            <person name="Sekimoto S."/>
            <person name="Aerts A.L."/>
            <person name="Choi C."/>
            <person name="Clum A."/>
            <person name="LaButti K.M."/>
            <person name="Lindquist E.A."/>
            <person name="Yee Ngan C."/>
            <person name="Ohm R.A."/>
            <person name="Salamov A.A."/>
            <person name="Grigoriev I.V."/>
            <person name="Spatafora J.W."/>
            <person name="Berbee M.L."/>
        </authorList>
    </citation>
    <scope>NUCLEOTIDE SEQUENCE [LARGE SCALE GENOMIC DNA]</scope>
    <source>
        <strain evidence="7 8">NRRL 28638</strain>
    </source>
</reference>
<dbReference type="GO" id="GO:0004679">
    <property type="term" value="F:AMP-activated protein kinase activity"/>
    <property type="evidence" value="ECO:0007669"/>
    <property type="project" value="EnsemblFungi"/>
</dbReference>
<dbReference type="GO" id="GO:0007031">
    <property type="term" value="P:peroxisome organization"/>
    <property type="evidence" value="ECO:0007669"/>
    <property type="project" value="EnsemblFungi"/>
</dbReference>
<sequence>MTLNSPEPSHNNNTNNADAPNPQNTISSIAEFLKQHTVYDLLPISYKVILLDHTMLVKQALGALLHNGVNCAPLWNSSLQKYAGLLTTNHFITLIQHFYGSDSYEKVVEELEQFQLHRFREVEQAQGIGADPGISINPSQTVFEACQAIVKATNHTLPVLDIDPDTQQQLVVSVISQYKILKFLSINYKNRTNLNLTLQQTKIGCYNNLATAKLSTKVIDIIHIFMEKKIAAIPIVDDNGVVLNVFENNDILNLIRDGHFNNLELCVSDALQSRSESFEGVHRCQSSDTLSSILQTIRKETVNRLMVVDSDDRLEGIVTLSDILNFLIQ</sequence>
<dbReference type="EMBL" id="KQ964552">
    <property type="protein sequence ID" value="KXN68994.1"/>
    <property type="molecule type" value="Genomic_DNA"/>
</dbReference>
<dbReference type="GO" id="GO:0005737">
    <property type="term" value="C:cytoplasm"/>
    <property type="evidence" value="ECO:0007669"/>
    <property type="project" value="EnsemblFungi"/>
</dbReference>